<dbReference type="Proteomes" id="UP001597171">
    <property type="component" value="Unassembled WGS sequence"/>
</dbReference>
<evidence type="ECO:0000256" key="3">
    <source>
        <dbReference type="ARBA" id="ARBA00022692"/>
    </source>
</evidence>
<reference evidence="10" key="1">
    <citation type="journal article" date="2019" name="Int. J. Syst. Evol. Microbiol.">
        <title>The Global Catalogue of Microorganisms (GCM) 10K type strain sequencing project: providing services to taxonomists for standard genome sequencing and annotation.</title>
        <authorList>
            <consortium name="The Broad Institute Genomics Platform"/>
            <consortium name="The Broad Institute Genome Sequencing Center for Infectious Disease"/>
            <person name="Wu L."/>
            <person name="Ma J."/>
        </authorList>
    </citation>
    <scope>NUCLEOTIDE SEQUENCE [LARGE SCALE GENOMIC DNA]</scope>
    <source>
        <strain evidence="10">CCUG 61696</strain>
    </source>
</reference>
<evidence type="ECO:0000313" key="10">
    <source>
        <dbReference type="Proteomes" id="UP001597171"/>
    </source>
</evidence>
<comment type="subcellular location">
    <subcellularLocation>
        <location evidence="1">Cell membrane</location>
        <topology evidence="1">Multi-pass membrane protein</topology>
    </subcellularLocation>
</comment>
<feature type="compositionally biased region" description="Low complexity" evidence="6">
    <location>
        <begin position="221"/>
        <end position="231"/>
    </location>
</feature>
<feature type="region of interest" description="Disordered" evidence="6">
    <location>
        <begin position="199"/>
        <end position="238"/>
    </location>
</feature>
<feature type="transmembrane region" description="Helical" evidence="7">
    <location>
        <begin position="117"/>
        <end position="136"/>
    </location>
</feature>
<dbReference type="EMBL" id="JBHTMX010000025">
    <property type="protein sequence ID" value="MFD1331411.1"/>
    <property type="molecule type" value="Genomic_DNA"/>
</dbReference>
<keyword evidence="5 7" id="KW-0472">Membrane</keyword>
<feature type="transmembrane region" description="Helical" evidence="7">
    <location>
        <begin position="33"/>
        <end position="54"/>
    </location>
</feature>
<evidence type="ECO:0000256" key="5">
    <source>
        <dbReference type="ARBA" id="ARBA00023136"/>
    </source>
</evidence>
<gene>
    <name evidence="9" type="ORF">ACFQ4O_05300</name>
</gene>
<feature type="transmembrane region" description="Helical" evidence="7">
    <location>
        <begin position="85"/>
        <end position="105"/>
    </location>
</feature>
<feature type="non-terminal residue" evidence="9">
    <location>
        <position position="288"/>
    </location>
</feature>
<evidence type="ECO:0000313" key="9">
    <source>
        <dbReference type="EMBL" id="MFD1331411.1"/>
    </source>
</evidence>
<evidence type="ECO:0000256" key="7">
    <source>
        <dbReference type="SAM" id="Phobius"/>
    </source>
</evidence>
<sequence>MRTLRTTRSRGFQPVAMLPDALREGLARRAVELGGLTLVGLGALAAVALATWSVQDPSLSHATDAPIHNMLGPAGAVVADLLTQLFGLAAAFFVLPVAIWGWRLLTHRAVEREKLKLAAWPVSAALLAGFVGFFPASPGWPLPTGLGGVLGDLFTMAADAIGFTSGVARIGAAAMLGVAGLGAFAVAIGLIGPHDAEDDALAPAPRRDGRTEPVLTHAPRRAAPPVAAQAQDDYDEDEDDDRRLVSLGLLVHWGLSAKAALGRVVSRRGASSDDDERALSRILARAAA</sequence>
<protein>
    <submittedName>
        <fullName evidence="9">DNA translocase FtsK 4TM domain-containing protein</fullName>
    </submittedName>
</protein>
<feature type="domain" description="DNA translocase FtsK 4TM region" evidence="8">
    <location>
        <begin position="28"/>
        <end position="184"/>
    </location>
</feature>
<proteinExistence type="predicted"/>
<keyword evidence="2" id="KW-1003">Cell membrane</keyword>
<organism evidence="9 10">
    <name type="scientific">Methylopila musalis</name>
    <dbReference type="NCBI Taxonomy" id="1134781"/>
    <lineage>
        <taxon>Bacteria</taxon>
        <taxon>Pseudomonadati</taxon>
        <taxon>Pseudomonadota</taxon>
        <taxon>Alphaproteobacteria</taxon>
        <taxon>Hyphomicrobiales</taxon>
        <taxon>Methylopilaceae</taxon>
        <taxon>Methylopila</taxon>
    </lineage>
</organism>
<keyword evidence="10" id="KW-1185">Reference proteome</keyword>
<dbReference type="RefSeq" id="WP_378774617.1">
    <property type="nucleotide sequence ID" value="NZ_JBHTMX010000025.1"/>
</dbReference>
<dbReference type="InterPro" id="IPR025199">
    <property type="entry name" value="FtsK_4TM"/>
</dbReference>
<evidence type="ECO:0000256" key="2">
    <source>
        <dbReference type="ARBA" id="ARBA00022475"/>
    </source>
</evidence>
<evidence type="ECO:0000256" key="6">
    <source>
        <dbReference type="SAM" id="MobiDB-lite"/>
    </source>
</evidence>
<evidence type="ECO:0000256" key="1">
    <source>
        <dbReference type="ARBA" id="ARBA00004651"/>
    </source>
</evidence>
<accession>A0ABW3Z5J8</accession>
<evidence type="ECO:0000259" key="8">
    <source>
        <dbReference type="Pfam" id="PF13491"/>
    </source>
</evidence>
<feature type="transmembrane region" description="Helical" evidence="7">
    <location>
        <begin position="170"/>
        <end position="191"/>
    </location>
</feature>
<keyword evidence="3 7" id="KW-0812">Transmembrane</keyword>
<dbReference type="Pfam" id="PF13491">
    <property type="entry name" value="FtsK_4TM"/>
    <property type="match status" value="1"/>
</dbReference>
<comment type="caution">
    <text evidence="9">The sequence shown here is derived from an EMBL/GenBank/DDBJ whole genome shotgun (WGS) entry which is preliminary data.</text>
</comment>
<name>A0ABW3Z5J8_9HYPH</name>
<keyword evidence="4 7" id="KW-1133">Transmembrane helix</keyword>
<evidence type="ECO:0000256" key="4">
    <source>
        <dbReference type="ARBA" id="ARBA00022989"/>
    </source>
</evidence>